<keyword evidence="1" id="KW-0645">Protease</keyword>
<evidence type="ECO:0008006" key="5">
    <source>
        <dbReference type="Google" id="ProtNLM"/>
    </source>
</evidence>
<evidence type="ECO:0000256" key="3">
    <source>
        <dbReference type="ARBA" id="ARBA00022801"/>
    </source>
</evidence>
<gene>
    <name evidence="4" type="ORF">S03H2_22126</name>
</gene>
<dbReference type="EMBL" id="BARU01011865">
    <property type="protein sequence ID" value="GAH34105.1"/>
    <property type="molecule type" value="Genomic_DNA"/>
</dbReference>
<sequence length="246" mass="28017">MIPKPVSQENEWISKPFGAEIKLLQPPLEKLGNCIIARGAYNSKTPLLCFLNIIKILKEYKSLPISLVLLFDGDEEKGSPSLLKFLENEKYKLIFKNCIDAYYPATKQDLRQKSVLKLGYKGILSFTIKISSKNEEPHSAFSGMIPNPAADLVSLLNIIYSNKEFQIHSLKFPYMLTSEEQSLMEVLMKDLDINKIKKKAGIWQTVEDDPQKAFFSYLFNPTYNISTLKSGFLEEGSKNYIPNEAM</sequence>
<dbReference type="GO" id="GO:0008233">
    <property type="term" value="F:peptidase activity"/>
    <property type="evidence" value="ECO:0007669"/>
    <property type="project" value="UniProtKB-KW"/>
</dbReference>
<accession>X1FNL9</accession>
<dbReference type="Pfam" id="PF01546">
    <property type="entry name" value="Peptidase_M20"/>
    <property type="match status" value="1"/>
</dbReference>
<keyword evidence="3" id="KW-0378">Hydrolase</keyword>
<dbReference type="InterPro" id="IPR051458">
    <property type="entry name" value="Cyt/Met_Dipeptidase"/>
</dbReference>
<evidence type="ECO:0000256" key="2">
    <source>
        <dbReference type="ARBA" id="ARBA00022723"/>
    </source>
</evidence>
<evidence type="ECO:0000256" key="1">
    <source>
        <dbReference type="ARBA" id="ARBA00022670"/>
    </source>
</evidence>
<dbReference type="AlphaFoldDB" id="X1FNL9"/>
<reference evidence="4" key="1">
    <citation type="journal article" date="2014" name="Front. Microbiol.">
        <title>High frequency of phylogenetically diverse reductive dehalogenase-homologous genes in deep subseafloor sedimentary metagenomes.</title>
        <authorList>
            <person name="Kawai M."/>
            <person name="Futagami T."/>
            <person name="Toyoda A."/>
            <person name="Takaki Y."/>
            <person name="Nishi S."/>
            <person name="Hori S."/>
            <person name="Arai W."/>
            <person name="Tsubouchi T."/>
            <person name="Morono Y."/>
            <person name="Uchiyama I."/>
            <person name="Ito T."/>
            <person name="Fujiyama A."/>
            <person name="Inagaki F."/>
            <person name="Takami H."/>
        </authorList>
    </citation>
    <scope>NUCLEOTIDE SEQUENCE</scope>
    <source>
        <strain evidence="4">Expedition CK06-06</strain>
    </source>
</reference>
<dbReference type="GO" id="GO:0006508">
    <property type="term" value="P:proteolysis"/>
    <property type="evidence" value="ECO:0007669"/>
    <property type="project" value="UniProtKB-KW"/>
</dbReference>
<keyword evidence="2" id="KW-0479">Metal-binding</keyword>
<dbReference type="PANTHER" id="PTHR43270:SF8">
    <property type="entry name" value="DI- AND TRIPEPTIDASE DUG2-RELATED"/>
    <property type="match status" value="1"/>
</dbReference>
<dbReference type="Gene3D" id="3.40.630.10">
    <property type="entry name" value="Zn peptidases"/>
    <property type="match status" value="1"/>
</dbReference>
<name>X1FNL9_9ZZZZ</name>
<feature type="non-terminal residue" evidence="4">
    <location>
        <position position="246"/>
    </location>
</feature>
<evidence type="ECO:0000313" key="4">
    <source>
        <dbReference type="EMBL" id="GAH34105.1"/>
    </source>
</evidence>
<dbReference type="InterPro" id="IPR002933">
    <property type="entry name" value="Peptidase_M20"/>
</dbReference>
<dbReference type="Gene3D" id="3.30.70.360">
    <property type="match status" value="1"/>
</dbReference>
<comment type="caution">
    <text evidence="4">The sequence shown here is derived from an EMBL/GenBank/DDBJ whole genome shotgun (WGS) entry which is preliminary data.</text>
</comment>
<protein>
    <recommendedName>
        <fullName evidence="5">Peptidase M20 dimerisation domain-containing protein</fullName>
    </recommendedName>
</protein>
<dbReference type="GO" id="GO:0046872">
    <property type="term" value="F:metal ion binding"/>
    <property type="evidence" value="ECO:0007669"/>
    <property type="project" value="UniProtKB-KW"/>
</dbReference>
<organism evidence="4">
    <name type="scientific">marine sediment metagenome</name>
    <dbReference type="NCBI Taxonomy" id="412755"/>
    <lineage>
        <taxon>unclassified sequences</taxon>
        <taxon>metagenomes</taxon>
        <taxon>ecological metagenomes</taxon>
    </lineage>
</organism>
<dbReference type="SUPFAM" id="SSF53187">
    <property type="entry name" value="Zn-dependent exopeptidases"/>
    <property type="match status" value="1"/>
</dbReference>
<proteinExistence type="predicted"/>
<dbReference type="PANTHER" id="PTHR43270">
    <property type="entry name" value="BETA-ALA-HIS DIPEPTIDASE"/>
    <property type="match status" value="1"/>
</dbReference>